<evidence type="ECO:0000256" key="3">
    <source>
        <dbReference type="ARBA" id="ARBA00020987"/>
    </source>
</evidence>
<dbReference type="PROSITE" id="PS51569">
    <property type="entry name" value="DOT1"/>
    <property type="match status" value="1"/>
</dbReference>
<dbReference type="Proteomes" id="UP000332933">
    <property type="component" value="Unassembled WGS sequence"/>
</dbReference>
<evidence type="ECO:0000256" key="9">
    <source>
        <dbReference type="ARBA" id="ARBA00029821"/>
    </source>
</evidence>
<dbReference type="Gene3D" id="3.40.50.150">
    <property type="entry name" value="Vaccinia Virus protein VP39"/>
    <property type="match status" value="1"/>
</dbReference>
<dbReference type="EMBL" id="VJMH01006457">
    <property type="protein sequence ID" value="KAF0689381.1"/>
    <property type="molecule type" value="Genomic_DNA"/>
</dbReference>
<evidence type="ECO:0000256" key="11">
    <source>
        <dbReference type="RuleBase" id="RU271113"/>
    </source>
</evidence>
<feature type="region of interest" description="Disordered" evidence="12">
    <location>
        <begin position="1"/>
        <end position="106"/>
    </location>
</feature>
<reference evidence="15 16" key="1">
    <citation type="submission" date="2019-03" db="EMBL/GenBank/DDBJ databases">
        <authorList>
            <person name="Gaulin E."/>
            <person name="Dumas B."/>
        </authorList>
    </citation>
    <scope>NUCLEOTIDE SEQUENCE [LARGE SCALE GENOMIC DNA]</scope>
    <source>
        <strain evidence="15">CBS 568.67</strain>
    </source>
</reference>
<evidence type="ECO:0000256" key="7">
    <source>
        <dbReference type="ARBA" id="ARBA00022853"/>
    </source>
</evidence>
<keyword evidence="16" id="KW-1185">Reference proteome</keyword>
<comment type="similarity">
    <text evidence="11">Belongs to the class I-like SAM-binding methyltransferase superfamily. DOT1 family.</text>
</comment>
<dbReference type="InterPro" id="IPR025789">
    <property type="entry name" value="DOT1_dom"/>
</dbReference>
<keyword evidence="5 11" id="KW-0808">Transferase</keyword>
<feature type="domain" description="DOT1" evidence="13">
    <location>
        <begin position="64"/>
        <end position="372"/>
    </location>
</feature>
<dbReference type="GO" id="GO:0032259">
    <property type="term" value="P:methylation"/>
    <property type="evidence" value="ECO:0007669"/>
    <property type="project" value="UniProtKB-KW"/>
</dbReference>
<feature type="compositionally biased region" description="Basic and acidic residues" evidence="12">
    <location>
        <begin position="1"/>
        <end position="12"/>
    </location>
</feature>
<evidence type="ECO:0000313" key="14">
    <source>
        <dbReference type="EMBL" id="KAF0689381.1"/>
    </source>
</evidence>
<accession>A0A485LCK5</accession>
<feature type="compositionally biased region" description="Polar residues" evidence="12">
    <location>
        <begin position="71"/>
        <end position="81"/>
    </location>
</feature>
<proteinExistence type="inferred from homology"/>
<evidence type="ECO:0000256" key="10">
    <source>
        <dbReference type="ARBA" id="ARBA00047770"/>
    </source>
</evidence>
<dbReference type="GO" id="GO:0005634">
    <property type="term" value="C:nucleus"/>
    <property type="evidence" value="ECO:0007669"/>
    <property type="project" value="UniProtKB-SubCell"/>
</dbReference>
<evidence type="ECO:0000256" key="12">
    <source>
        <dbReference type="SAM" id="MobiDB-lite"/>
    </source>
</evidence>
<evidence type="ECO:0000256" key="8">
    <source>
        <dbReference type="ARBA" id="ARBA00023242"/>
    </source>
</evidence>
<evidence type="ECO:0000256" key="6">
    <source>
        <dbReference type="ARBA" id="ARBA00022691"/>
    </source>
</evidence>
<dbReference type="SUPFAM" id="SSF53335">
    <property type="entry name" value="S-adenosyl-L-methionine-dependent methyltransferases"/>
    <property type="match status" value="1"/>
</dbReference>
<comment type="catalytic activity">
    <reaction evidence="10 11">
        <text>L-lysyl(79)-[histone H3] + 3 S-adenosyl-L-methionine = N(6),N(6),N(6)-trimethyl-L-lysyl(79)-[histone H3] + 3 S-adenosyl-L-homocysteine + 3 H(+)</text>
        <dbReference type="Rhea" id="RHEA:60328"/>
        <dbReference type="Rhea" id="RHEA-COMP:15549"/>
        <dbReference type="Rhea" id="RHEA-COMP:15552"/>
        <dbReference type="ChEBI" id="CHEBI:15378"/>
        <dbReference type="ChEBI" id="CHEBI:29969"/>
        <dbReference type="ChEBI" id="CHEBI:57856"/>
        <dbReference type="ChEBI" id="CHEBI:59789"/>
        <dbReference type="ChEBI" id="CHEBI:61961"/>
        <dbReference type="EC" id="2.1.1.360"/>
    </reaction>
</comment>
<dbReference type="OrthoDB" id="443402at2759"/>
<name>A0A485LCK5_9STRA</name>
<dbReference type="EC" id="2.1.1.360" evidence="2 11"/>
<dbReference type="GO" id="GO:0140956">
    <property type="term" value="F:histone H3K79 trimethyltransferase activity"/>
    <property type="evidence" value="ECO:0007669"/>
    <property type="project" value="UniProtKB-EC"/>
</dbReference>
<dbReference type="GO" id="GO:0000077">
    <property type="term" value="P:DNA damage checkpoint signaling"/>
    <property type="evidence" value="ECO:0007669"/>
    <property type="project" value="TreeGrafter"/>
</dbReference>
<feature type="compositionally biased region" description="Polar residues" evidence="12">
    <location>
        <begin position="43"/>
        <end position="59"/>
    </location>
</feature>
<evidence type="ECO:0000313" key="16">
    <source>
        <dbReference type="Proteomes" id="UP000332933"/>
    </source>
</evidence>
<dbReference type="PANTHER" id="PTHR21451">
    <property type="entry name" value="HISTONE H3 METHYLTRANSFERASE"/>
    <property type="match status" value="1"/>
</dbReference>
<keyword evidence="8 11" id="KW-0539">Nucleus</keyword>
<evidence type="ECO:0000259" key="13">
    <source>
        <dbReference type="PROSITE" id="PS51569"/>
    </source>
</evidence>
<keyword evidence="4 11" id="KW-0489">Methyltransferase</keyword>
<dbReference type="InterPro" id="IPR030445">
    <property type="entry name" value="H3-K79_meTrfase"/>
</dbReference>
<sequence>MLDRMSTRAFDTKKRKHQSTMNMDRGGGAVSSEDDDDLVYQSPEPTTSIEGVDSLSPQSKKLHPARRLVSAASSPLQQSRWSPDVIDLTGDDDEDDKPPPPTSRRITPRVHHAIITGPIFDLTDESSTPTLGRTEALDFLRRAFAEVEKDDRPIYKLSEDVVRNEMATCDLSELVQHADPNDLFKMTTYGEIEMEAFSRQIIPLLQLTESDVFYDLGCGTGKPVLQVALETTCRVAKGMELFLNRVETGQRALGRLHDICPSVVEGKEVRIVQGDLVKPPPEANLLDATVVFINNVVFTDDLMLAVMGQLRRMKKLKRVIVSKKLCERHAHKICARGHSACVLFQHPPREEMVDVTWTSTATVYVYQRMHFV</sequence>
<evidence type="ECO:0000256" key="2">
    <source>
        <dbReference type="ARBA" id="ARBA00012190"/>
    </source>
</evidence>
<dbReference type="EMBL" id="CAADRA010006478">
    <property type="protein sequence ID" value="VFT95895.1"/>
    <property type="molecule type" value="Genomic_DNA"/>
</dbReference>
<evidence type="ECO:0000313" key="15">
    <source>
        <dbReference type="EMBL" id="VFT95895.1"/>
    </source>
</evidence>
<comment type="subcellular location">
    <subcellularLocation>
        <location evidence="1 11">Nucleus</location>
    </subcellularLocation>
</comment>
<gene>
    <name evidence="15" type="primary">Aste57867_19173</name>
    <name evidence="14" type="ORF">As57867_019109</name>
    <name evidence="15" type="ORF">ASTE57867_19173</name>
</gene>
<comment type="function">
    <text evidence="11">Histone methyltransferase that specifically trimethylates histone H3 to form H3K79me3. This methylation is required for telomere silencing and for the pachytene checkpoint during the meiotic cell cycle by allowing the recruitment of RAD9 to double strand breaks. Nucleosomes are preferred as substrate compared to free histone.</text>
</comment>
<keyword evidence="6 11" id="KW-0949">S-adenosyl-L-methionine</keyword>
<dbReference type="AlphaFoldDB" id="A0A485LCK5"/>
<dbReference type="InterPro" id="IPR029063">
    <property type="entry name" value="SAM-dependent_MTases_sf"/>
</dbReference>
<keyword evidence="7 11" id="KW-0156">Chromatin regulator</keyword>
<dbReference type="GO" id="GO:0006281">
    <property type="term" value="P:DNA repair"/>
    <property type="evidence" value="ECO:0007669"/>
    <property type="project" value="TreeGrafter"/>
</dbReference>
<organism evidence="15 16">
    <name type="scientific">Aphanomyces stellatus</name>
    <dbReference type="NCBI Taxonomy" id="120398"/>
    <lineage>
        <taxon>Eukaryota</taxon>
        <taxon>Sar</taxon>
        <taxon>Stramenopiles</taxon>
        <taxon>Oomycota</taxon>
        <taxon>Saprolegniomycetes</taxon>
        <taxon>Saprolegniales</taxon>
        <taxon>Verrucalvaceae</taxon>
        <taxon>Aphanomyces</taxon>
    </lineage>
</organism>
<evidence type="ECO:0000256" key="4">
    <source>
        <dbReference type="ARBA" id="ARBA00022603"/>
    </source>
</evidence>
<evidence type="ECO:0000256" key="5">
    <source>
        <dbReference type="ARBA" id="ARBA00022679"/>
    </source>
</evidence>
<evidence type="ECO:0000256" key="1">
    <source>
        <dbReference type="ARBA" id="ARBA00004123"/>
    </source>
</evidence>
<reference evidence="14" key="2">
    <citation type="submission" date="2019-06" db="EMBL/GenBank/DDBJ databases">
        <title>Genomics analysis of Aphanomyces spp. identifies a new class of oomycete effector associated with host adaptation.</title>
        <authorList>
            <person name="Gaulin E."/>
        </authorList>
    </citation>
    <scope>NUCLEOTIDE SEQUENCE</scope>
    <source>
        <strain evidence="14">CBS 578.67</strain>
    </source>
</reference>
<dbReference type="Pfam" id="PF08123">
    <property type="entry name" value="DOT1"/>
    <property type="match status" value="1"/>
</dbReference>
<protein>
    <recommendedName>
        <fullName evidence="3 11">Histone-lysine N-methyltransferase, H3 lysine-79 specific</fullName>
        <ecNumber evidence="2 11">2.1.1.360</ecNumber>
    </recommendedName>
    <alternativeName>
        <fullName evidence="9 11">Histone H3-K79 methyltransferase</fullName>
    </alternativeName>
</protein>
<dbReference type="PANTHER" id="PTHR21451:SF0">
    <property type="entry name" value="HISTONE-LYSINE N-METHYLTRANSFERASE, H3 LYSINE-79 SPECIFIC"/>
    <property type="match status" value="1"/>
</dbReference>
<comment type="miscellaneous">
    <text evidence="11">In contrast to other lysine histone methyltransferases, it does not contain a SET domain, suggesting the existence of another mechanism for methylation of lysine residues of histones.</text>
</comment>